<feature type="repeat" description="WD" evidence="6">
    <location>
        <begin position="131"/>
        <end position="161"/>
    </location>
</feature>
<name>A0AAD5WZE6_9FUNG</name>
<evidence type="ECO:0000256" key="5">
    <source>
        <dbReference type="ARBA" id="ARBA00023242"/>
    </source>
</evidence>
<dbReference type="SUPFAM" id="SSF50978">
    <property type="entry name" value="WD40 repeat-like"/>
    <property type="match status" value="1"/>
</dbReference>
<feature type="domain" description="Translation initiation factor beta propellor-like" evidence="7">
    <location>
        <begin position="75"/>
        <end position="175"/>
    </location>
</feature>
<proteinExistence type="inferred from homology"/>
<organism evidence="8 9">
    <name type="scientific">Rhizophlyctis rosea</name>
    <dbReference type="NCBI Taxonomy" id="64517"/>
    <lineage>
        <taxon>Eukaryota</taxon>
        <taxon>Fungi</taxon>
        <taxon>Fungi incertae sedis</taxon>
        <taxon>Chytridiomycota</taxon>
        <taxon>Chytridiomycota incertae sedis</taxon>
        <taxon>Chytridiomycetes</taxon>
        <taxon>Rhizophlyctidales</taxon>
        <taxon>Rhizophlyctidaceae</taxon>
        <taxon>Rhizophlyctis</taxon>
    </lineage>
</organism>
<dbReference type="Pfam" id="PF08662">
    <property type="entry name" value="eIF2A"/>
    <property type="match status" value="1"/>
</dbReference>
<feature type="repeat" description="WD" evidence="6">
    <location>
        <begin position="174"/>
        <end position="216"/>
    </location>
</feature>
<dbReference type="PANTHER" id="PTHR16288:SF0">
    <property type="entry name" value="TRNA (GUANINE-N(7)-)-METHYLTRANSFERASE NON-CATALYTIC SUBUNIT WDR4"/>
    <property type="match status" value="1"/>
</dbReference>
<evidence type="ECO:0000256" key="6">
    <source>
        <dbReference type="PROSITE-ProRule" id="PRU00221"/>
    </source>
</evidence>
<keyword evidence="2 6" id="KW-0853">WD repeat</keyword>
<dbReference type="PANTHER" id="PTHR16288">
    <property type="entry name" value="WD40 REPEAT PROTEIN 4"/>
    <property type="match status" value="1"/>
</dbReference>
<dbReference type="AlphaFoldDB" id="A0AAD5WZE6"/>
<dbReference type="PROSITE" id="PS50082">
    <property type="entry name" value="WD_REPEATS_2"/>
    <property type="match status" value="2"/>
</dbReference>
<evidence type="ECO:0000256" key="1">
    <source>
        <dbReference type="ARBA" id="ARBA00004123"/>
    </source>
</evidence>
<dbReference type="SMART" id="SM00320">
    <property type="entry name" value="WD40"/>
    <property type="match status" value="3"/>
</dbReference>
<keyword evidence="9" id="KW-1185">Reference proteome</keyword>
<dbReference type="Gene3D" id="2.130.10.10">
    <property type="entry name" value="YVTN repeat-like/Quinoprotein amine dehydrogenase"/>
    <property type="match status" value="2"/>
</dbReference>
<comment type="caution">
    <text evidence="8">The sequence shown here is derived from an EMBL/GenBank/DDBJ whole genome shotgun (WGS) entry which is preliminary data.</text>
</comment>
<dbReference type="GO" id="GO:0036265">
    <property type="term" value="P:RNA (guanine-N7)-methylation"/>
    <property type="evidence" value="ECO:0007669"/>
    <property type="project" value="InterPro"/>
</dbReference>
<keyword evidence="4" id="KW-0677">Repeat</keyword>
<protein>
    <submittedName>
        <fullName evidence="8">WD repeat-containing protein 4</fullName>
    </submittedName>
</protein>
<dbReference type="EMBL" id="JADGJD010002198">
    <property type="protein sequence ID" value="KAJ3034130.1"/>
    <property type="molecule type" value="Genomic_DNA"/>
</dbReference>
<dbReference type="InterPro" id="IPR001680">
    <property type="entry name" value="WD40_rpt"/>
</dbReference>
<dbReference type="HAMAP" id="MF_03056">
    <property type="entry name" value="TRM82"/>
    <property type="match status" value="1"/>
</dbReference>
<reference evidence="8" key="1">
    <citation type="submission" date="2020-05" db="EMBL/GenBank/DDBJ databases">
        <title>Phylogenomic resolution of chytrid fungi.</title>
        <authorList>
            <person name="Stajich J.E."/>
            <person name="Amses K."/>
            <person name="Simmons R."/>
            <person name="Seto K."/>
            <person name="Myers J."/>
            <person name="Bonds A."/>
            <person name="Quandt C.A."/>
            <person name="Barry K."/>
            <person name="Liu P."/>
            <person name="Grigoriev I."/>
            <person name="Longcore J.E."/>
            <person name="James T.Y."/>
        </authorList>
    </citation>
    <scope>NUCLEOTIDE SEQUENCE</scope>
    <source>
        <strain evidence="8">JEL0318</strain>
    </source>
</reference>
<accession>A0AAD5WZE6</accession>
<dbReference type="GO" id="GO:0043527">
    <property type="term" value="C:tRNA methyltransferase complex"/>
    <property type="evidence" value="ECO:0007669"/>
    <property type="project" value="TreeGrafter"/>
</dbReference>
<dbReference type="InterPro" id="IPR028884">
    <property type="entry name" value="Trm82"/>
</dbReference>
<evidence type="ECO:0000259" key="7">
    <source>
        <dbReference type="Pfam" id="PF08662"/>
    </source>
</evidence>
<dbReference type="InterPro" id="IPR013979">
    <property type="entry name" value="TIF_beta_prop-like"/>
</dbReference>
<dbReference type="GO" id="GO:0006400">
    <property type="term" value="P:tRNA modification"/>
    <property type="evidence" value="ECO:0007669"/>
    <property type="project" value="TreeGrafter"/>
</dbReference>
<sequence>MSHTPPFHRLLHLPHDDLLVLLHLDTVVVLNTTTGKIVAKTKDLSAPSTKPLTVYRWLAFDQSTNTLAIAADNKELACFDATKWEKVHTRESIKRANCVSFSPDGKLIIGDKFGDVYSVKRDDAEGQESLILGHVSMLTDLVFSQDGKFIITADRDEKIRVSHYPLAYDVEGFCLGHRSYVSKLHLLPFASDILLSGGGDPAILSWDWQTGQIIQKIDLDFPSEADPKSLALTSIHSHSTTKLIAVTLESQPYVLLYDAADPRDVKFREKVEVGTEVLDCEFDREGNLWVVVGGGKGVGVEGVEGWVRRWRREGEKFTEQKDDPLVAELNALKLSQ</sequence>
<dbReference type="InterPro" id="IPR015943">
    <property type="entry name" value="WD40/YVTN_repeat-like_dom_sf"/>
</dbReference>
<dbReference type="InterPro" id="IPR036322">
    <property type="entry name" value="WD40_repeat_dom_sf"/>
</dbReference>
<evidence type="ECO:0000256" key="2">
    <source>
        <dbReference type="ARBA" id="ARBA00022574"/>
    </source>
</evidence>
<comment type="subcellular location">
    <subcellularLocation>
        <location evidence="1">Nucleus</location>
    </subcellularLocation>
</comment>
<keyword evidence="5" id="KW-0539">Nucleus</keyword>
<gene>
    <name evidence="8" type="primary">WDR4</name>
    <name evidence="8" type="ORF">HK097_004590</name>
</gene>
<evidence type="ECO:0000313" key="8">
    <source>
        <dbReference type="EMBL" id="KAJ3034130.1"/>
    </source>
</evidence>
<dbReference type="Proteomes" id="UP001212841">
    <property type="component" value="Unassembled WGS sequence"/>
</dbReference>
<evidence type="ECO:0000313" key="9">
    <source>
        <dbReference type="Proteomes" id="UP001212841"/>
    </source>
</evidence>
<evidence type="ECO:0000256" key="4">
    <source>
        <dbReference type="ARBA" id="ARBA00022737"/>
    </source>
</evidence>
<dbReference type="GO" id="GO:0005829">
    <property type="term" value="C:cytosol"/>
    <property type="evidence" value="ECO:0007669"/>
    <property type="project" value="TreeGrafter"/>
</dbReference>
<dbReference type="GO" id="GO:0005634">
    <property type="term" value="C:nucleus"/>
    <property type="evidence" value="ECO:0007669"/>
    <property type="project" value="UniProtKB-SubCell"/>
</dbReference>
<evidence type="ECO:0000256" key="3">
    <source>
        <dbReference type="ARBA" id="ARBA00022694"/>
    </source>
</evidence>
<feature type="non-terminal residue" evidence="8">
    <location>
        <position position="336"/>
    </location>
</feature>
<keyword evidence="3" id="KW-0819">tRNA processing</keyword>